<protein>
    <submittedName>
        <fullName evidence="1">Uncharacterized protein</fullName>
    </submittedName>
</protein>
<dbReference type="Proteomes" id="UP000019473">
    <property type="component" value="Unassembled WGS sequence"/>
</dbReference>
<dbReference type="VEuPathDB" id="FungiDB:A1O7_03028"/>
<organism evidence="1 2">
    <name type="scientific">Cladophialophora yegresii CBS 114405</name>
    <dbReference type="NCBI Taxonomy" id="1182544"/>
    <lineage>
        <taxon>Eukaryota</taxon>
        <taxon>Fungi</taxon>
        <taxon>Dikarya</taxon>
        <taxon>Ascomycota</taxon>
        <taxon>Pezizomycotina</taxon>
        <taxon>Eurotiomycetes</taxon>
        <taxon>Chaetothyriomycetidae</taxon>
        <taxon>Chaetothyriales</taxon>
        <taxon>Herpotrichiellaceae</taxon>
        <taxon>Cladophialophora</taxon>
    </lineage>
</organism>
<accession>W9WC78</accession>
<dbReference type="RefSeq" id="XP_007755244.1">
    <property type="nucleotide sequence ID" value="XM_007757054.1"/>
</dbReference>
<evidence type="ECO:0000313" key="2">
    <source>
        <dbReference type="Proteomes" id="UP000019473"/>
    </source>
</evidence>
<sequence length="157" mass="18127">MPLLPLSKQGEPRQWRRRLPNHTLLHHIDIPLPQDIVIKRPGRPRCLRFSGVCGLSFLAGLVRLRIELTSQERMTNLYLESASFGAETVSAIRIVSSFNTGGEGLLSQHITLYQGSMRDNALFGIAEAFEVERERFIQKQRREHPRFPPVPPERKWY</sequence>
<keyword evidence="2" id="KW-1185">Reference proteome</keyword>
<reference evidence="1 2" key="1">
    <citation type="submission" date="2013-03" db="EMBL/GenBank/DDBJ databases">
        <title>The Genome Sequence of Cladophialophora yegresii CBS 114405.</title>
        <authorList>
            <consortium name="The Broad Institute Genomics Platform"/>
            <person name="Cuomo C."/>
            <person name="de Hoog S."/>
            <person name="Gorbushina A."/>
            <person name="Walker B."/>
            <person name="Young S.K."/>
            <person name="Zeng Q."/>
            <person name="Gargeya S."/>
            <person name="Fitzgerald M."/>
            <person name="Haas B."/>
            <person name="Abouelleil A."/>
            <person name="Allen A.W."/>
            <person name="Alvarado L."/>
            <person name="Arachchi H.M."/>
            <person name="Berlin A.M."/>
            <person name="Chapman S.B."/>
            <person name="Gainer-Dewar J."/>
            <person name="Goldberg J."/>
            <person name="Griggs A."/>
            <person name="Gujja S."/>
            <person name="Hansen M."/>
            <person name="Howarth C."/>
            <person name="Imamovic A."/>
            <person name="Ireland A."/>
            <person name="Larimer J."/>
            <person name="McCowan C."/>
            <person name="Murphy C."/>
            <person name="Pearson M."/>
            <person name="Poon T.W."/>
            <person name="Priest M."/>
            <person name="Roberts A."/>
            <person name="Saif S."/>
            <person name="Shea T."/>
            <person name="Sisk P."/>
            <person name="Sykes S."/>
            <person name="Wortman J."/>
            <person name="Nusbaum C."/>
            <person name="Birren B."/>
        </authorList>
    </citation>
    <scope>NUCLEOTIDE SEQUENCE [LARGE SCALE GENOMIC DNA]</scope>
    <source>
        <strain evidence="1 2">CBS 114405</strain>
    </source>
</reference>
<gene>
    <name evidence="1" type="ORF">A1O7_03028</name>
</gene>
<dbReference type="HOGENOM" id="CLU_1677714_0_0_1"/>
<evidence type="ECO:0000313" key="1">
    <source>
        <dbReference type="EMBL" id="EXJ62590.1"/>
    </source>
</evidence>
<comment type="caution">
    <text evidence="1">The sequence shown here is derived from an EMBL/GenBank/DDBJ whole genome shotgun (WGS) entry which is preliminary data.</text>
</comment>
<name>W9WC78_9EURO</name>
<dbReference type="GeneID" id="19177629"/>
<proteinExistence type="predicted"/>
<dbReference type="EMBL" id="AMGW01000002">
    <property type="protein sequence ID" value="EXJ62590.1"/>
    <property type="molecule type" value="Genomic_DNA"/>
</dbReference>
<dbReference type="AlphaFoldDB" id="W9WC78"/>